<evidence type="ECO:0000256" key="3">
    <source>
        <dbReference type="ARBA" id="ARBA00022475"/>
    </source>
</evidence>
<feature type="transmembrane region" description="Helical" evidence="8">
    <location>
        <begin position="219"/>
        <end position="238"/>
    </location>
</feature>
<dbReference type="Pfam" id="PF02653">
    <property type="entry name" value="BPD_transp_2"/>
    <property type="match status" value="1"/>
</dbReference>
<feature type="transmembrane region" description="Helical" evidence="8">
    <location>
        <begin position="21"/>
        <end position="45"/>
    </location>
</feature>
<evidence type="ECO:0000256" key="2">
    <source>
        <dbReference type="ARBA" id="ARBA00022448"/>
    </source>
</evidence>
<keyword evidence="7 8" id="KW-0472">Membrane</keyword>
<feature type="transmembrane region" description="Helical" evidence="8">
    <location>
        <begin position="100"/>
        <end position="119"/>
    </location>
</feature>
<evidence type="ECO:0000256" key="4">
    <source>
        <dbReference type="ARBA" id="ARBA00022519"/>
    </source>
</evidence>
<feature type="transmembrane region" description="Helical" evidence="8">
    <location>
        <begin position="126"/>
        <end position="146"/>
    </location>
</feature>
<keyword evidence="6 8" id="KW-1133">Transmembrane helix</keyword>
<evidence type="ECO:0000256" key="7">
    <source>
        <dbReference type="ARBA" id="ARBA00023136"/>
    </source>
</evidence>
<keyword evidence="4" id="KW-0997">Cell inner membrane</keyword>
<dbReference type="GO" id="GO:0022857">
    <property type="term" value="F:transmembrane transporter activity"/>
    <property type="evidence" value="ECO:0007669"/>
    <property type="project" value="InterPro"/>
</dbReference>
<comment type="subcellular location">
    <subcellularLocation>
        <location evidence="1">Cell membrane</location>
        <topology evidence="1">Multi-pass membrane protein</topology>
    </subcellularLocation>
</comment>
<dbReference type="InterPro" id="IPR001851">
    <property type="entry name" value="ABC_transp_permease"/>
</dbReference>
<keyword evidence="5 8" id="KW-0812">Transmembrane</keyword>
<feature type="transmembrane region" description="Helical" evidence="8">
    <location>
        <begin position="299"/>
        <end position="318"/>
    </location>
</feature>
<evidence type="ECO:0000256" key="5">
    <source>
        <dbReference type="ARBA" id="ARBA00022692"/>
    </source>
</evidence>
<protein>
    <submittedName>
        <fullName evidence="9">ABC transporter permease</fullName>
    </submittedName>
</protein>
<dbReference type="EMBL" id="CP050292">
    <property type="protein sequence ID" value="QND72646.1"/>
    <property type="molecule type" value="Genomic_DNA"/>
</dbReference>
<reference evidence="10" key="1">
    <citation type="journal article" date="2020" name="Mol. Plant Microbe">
        <title>Rhizobial microsymbionts of the narrowly endemic Oxytropis species growing in Kamchatka are characterized by significant genetic diversity and possess a set of genes that are associated with T3SS and T6SS secretion systems and can affect the development of symbiosis.</title>
        <authorList>
            <person name="Safronova V."/>
            <person name="Guro P."/>
            <person name="Sazanova A."/>
            <person name="Kuznetsova I."/>
            <person name="Belimov A."/>
            <person name="Yakubov V."/>
            <person name="Chirak E."/>
            <person name="Afonin A."/>
            <person name="Gogolev Y."/>
            <person name="Andronov E."/>
            <person name="Tikhonovich I."/>
        </authorList>
    </citation>
    <scope>NUCLEOTIDE SEQUENCE [LARGE SCALE GENOMIC DNA]</scope>
    <source>
        <strain evidence="10">581</strain>
    </source>
</reference>
<dbReference type="PANTHER" id="PTHR32196:SF21">
    <property type="entry name" value="ABC TRANSPORTER PERMEASE PROTEIN YPHD-RELATED"/>
    <property type="match status" value="1"/>
</dbReference>
<dbReference type="CDD" id="cd06579">
    <property type="entry name" value="TM_PBP1_transp_AraH_like"/>
    <property type="match status" value="1"/>
</dbReference>
<accession>A0A7G6U0W4</accession>
<evidence type="ECO:0000256" key="8">
    <source>
        <dbReference type="SAM" id="Phobius"/>
    </source>
</evidence>
<gene>
    <name evidence="9" type="ORF">HB776_16430</name>
</gene>
<keyword evidence="2" id="KW-0813">Transport</keyword>
<feature type="transmembrane region" description="Helical" evidence="8">
    <location>
        <begin position="250"/>
        <end position="267"/>
    </location>
</feature>
<evidence type="ECO:0000313" key="10">
    <source>
        <dbReference type="Proteomes" id="UP000515291"/>
    </source>
</evidence>
<evidence type="ECO:0000256" key="6">
    <source>
        <dbReference type="ARBA" id="ARBA00022989"/>
    </source>
</evidence>
<proteinExistence type="predicted"/>
<feature type="transmembrane region" description="Helical" evidence="8">
    <location>
        <begin position="57"/>
        <end position="80"/>
    </location>
</feature>
<feature type="transmembrane region" description="Helical" evidence="8">
    <location>
        <begin position="274"/>
        <end position="293"/>
    </location>
</feature>
<feature type="transmembrane region" description="Helical" evidence="8">
    <location>
        <begin position="166"/>
        <end position="188"/>
    </location>
</feature>
<dbReference type="Proteomes" id="UP000515291">
    <property type="component" value="Chromosome"/>
</dbReference>
<dbReference type="RefSeq" id="WP_184511575.1">
    <property type="nucleotide sequence ID" value="NZ_CP050292.1"/>
</dbReference>
<dbReference type="AlphaFoldDB" id="A0A7G6U0W4"/>
<organism evidence="9 10">
    <name type="scientific">Tardiphaga robiniae</name>
    <dbReference type="NCBI Taxonomy" id="943830"/>
    <lineage>
        <taxon>Bacteria</taxon>
        <taxon>Pseudomonadati</taxon>
        <taxon>Pseudomonadota</taxon>
        <taxon>Alphaproteobacteria</taxon>
        <taxon>Hyphomicrobiales</taxon>
        <taxon>Nitrobacteraceae</taxon>
        <taxon>Tardiphaga</taxon>
    </lineage>
</organism>
<name>A0A7G6U0W4_9BRAD</name>
<dbReference type="GO" id="GO:0005886">
    <property type="term" value="C:plasma membrane"/>
    <property type="evidence" value="ECO:0007669"/>
    <property type="project" value="UniProtKB-SubCell"/>
</dbReference>
<dbReference type="PANTHER" id="PTHR32196">
    <property type="entry name" value="ABC TRANSPORTER PERMEASE PROTEIN YPHD-RELATED-RELATED"/>
    <property type="match status" value="1"/>
</dbReference>
<evidence type="ECO:0000313" key="9">
    <source>
        <dbReference type="EMBL" id="QND72646.1"/>
    </source>
</evidence>
<keyword evidence="3" id="KW-1003">Cell membrane</keyword>
<evidence type="ECO:0000256" key="1">
    <source>
        <dbReference type="ARBA" id="ARBA00004651"/>
    </source>
</evidence>
<sequence>MTIPAALDIGPSSLSPDAAALLGRFVLIVLIAGALTAVDPGFASVSNLLNMLRQASLLFLVASGLTLVIIGGGLDLSVGANLTLSACLAAAAIKTTGNPWYGVAVAIGAGTLIGYANGLMINRLQLPPFLATFGMLWVAQGIAYWFMAGQTIYGMPMSFRYFGTGFFLGVPLPIWITLVVCLACSILLHRTTFGREAYFMGANQTAALLSGVPVERRRLLLYVLSGLTAGIASLVYLARLNAAEPGIGEPLLLPAIAAVLVGGTSLFGGNGNIVGTVLGAILLTIIVNGLNLLNVAATWHPFVNGAVVLVAIIADLVISRRRSGNG</sequence>
<dbReference type="KEGG" id="trb:HB776_16430"/>